<dbReference type="InterPro" id="IPR011333">
    <property type="entry name" value="SKP1/BTB/POZ_sf"/>
</dbReference>
<evidence type="ECO:0000256" key="3">
    <source>
        <dbReference type="SAM" id="MobiDB-lite"/>
    </source>
</evidence>
<dbReference type="GeneID" id="92052194"/>
<dbReference type="CDD" id="cd18186">
    <property type="entry name" value="BTB_POZ_ZBTB_KLHL-like"/>
    <property type="match status" value="1"/>
</dbReference>
<accession>A0ABR1UUX1</accession>
<keyword evidence="6" id="KW-1185">Reference proteome</keyword>
<organism evidence="5 6">
    <name type="scientific">Apiospora hydei</name>
    <dbReference type="NCBI Taxonomy" id="1337664"/>
    <lineage>
        <taxon>Eukaryota</taxon>
        <taxon>Fungi</taxon>
        <taxon>Dikarya</taxon>
        <taxon>Ascomycota</taxon>
        <taxon>Pezizomycotina</taxon>
        <taxon>Sordariomycetes</taxon>
        <taxon>Xylariomycetidae</taxon>
        <taxon>Amphisphaeriales</taxon>
        <taxon>Apiosporaceae</taxon>
        <taxon>Apiospora</taxon>
    </lineage>
</organism>
<proteinExistence type="inferred from homology"/>
<evidence type="ECO:0000256" key="1">
    <source>
        <dbReference type="ARBA" id="ARBA00006484"/>
    </source>
</evidence>
<dbReference type="PANTHER" id="PTHR44229:SF4">
    <property type="entry name" value="15-HYDROXYPROSTAGLANDIN DEHYDROGENASE [NAD(+)]"/>
    <property type="match status" value="1"/>
</dbReference>
<dbReference type="PANTHER" id="PTHR44229">
    <property type="entry name" value="15-HYDROXYPROSTAGLANDIN DEHYDROGENASE [NAD(+)]"/>
    <property type="match status" value="1"/>
</dbReference>
<evidence type="ECO:0000313" key="6">
    <source>
        <dbReference type="Proteomes" id="UP001433268"/>
    </source>
</evidence>
<dbReference type="Pfam" id="PF00106">
    <property type="entry name" value="adh_short"/>
    <property type="match status" value="1"/>
</dbReference>
<dbReference type="PROSITE" id="PS50097">
    <property type="entry name" value="BTB"/>
    <property type="match status" value="1"/>
</dbReference>
<feature type="region of interest" description="Disordered" evidence="3">
    <location>
        <begin position="198"/>
        <end position="235"/>
    </location>
</feature>
<gene>
    <name evidence="5" type="ORF">PG997_014820</name>
</gene>
<feature type="domain" description="BTB" evidence="4">
    <location>
        <begin position="10"/>
        <end position="77"/>
    </location>
</feature>
<dbReference type="InterPro" id="IPR036291">
    <property type="entry name" value="NAD(P)-bd_dom_sf"/>
</dbReference>
<comment type="similarity">
    <text evidence="1">Belongs to the short-chain dehydrogenases/reductases (SDR) family.</text>
</comment>
<feature type="compositionally biased region" description="Low complexity" evidence="3">
    <location>
        <begin position="317"/>
        <end position="338"/>
    </location>
</feature>
<dbReference type="InterPro" id="IPR002347">
    <property type="entry name" value="SDR_fam"/>
</dbReference>
<dbReference type="EMBL" id="JAQQWN010000010">
    <property type="protein sequence ID" value="KAK8062723.1"/>
    <property type="molecule type" value="Genomic_DNA"/>
</dbReference>
<keyword evidence="2" id="KW-0560">Oxidoreductase</keyword>
<dbReference type="InterPro" id="IPR000210">
    <property type="entry name" value="BTB/POZ_dom"/>
</dbReference>
<dbReference type="Proteomes" id="UP001433268">
    <property type="component" value="Unassembled WGS sequence"/>
</dbReference>
<comment type="caution">
    <text evidence="5">The sequence shown here is derived from an EMBL/GenBank/DDBJ whole genome shotgun (WGS) entry which is preliminary data.</text>
</comment>
<dbReference type="SUPFAM" id="SSF54695">
    <property type="entry name" value="POZ domain"/>
    <property type="match status" value="1"/>
</dbReference>
<dbReference type="SUPFAM" id="SSF51735">
    <property type="entry name" value="NAD(P)-binding Rossmann-fold domains"/>
    <property type="match status" value="1"/>
</dbReference>
<dbReference type="RefSeq" id="XP_066661322.1">
    <property type="nucleotide sequence ID" value="XM_066819134.1"/>
</dbReference>
<protein>
    <recommendedName>
        <fullName evidence="4">BTB domain-containing protein</fullName>
    </recommendedName>
</protein>
<dbReference type="Gene3D" id="3.40.50.720">
    <property type="entry name" value="NAD(P)-binding Rossmann-like Domain"/>
    <property type="match status" value="1"/>
</dbReference>
<name>A0ABR1UUX1_9PEZI</name>
<evidence type="ECO:0000313" key="5">
    <source>
        <dbReference type="EMBL" id="KAK8062723.1"/>
    </source>
</evidence>
<feature type="region of interest" description="Disordered" evidence="3">
    <location>
        <begin position="270"/>
        <end position="303"/>
    </location>
</feature>
<dbReference type="Gene3D" id="3.30.710.10">
    <property type="entry name" value="Potassium Channel Kv1.1, Chain A"/>
    <property type="match status" value="1"/>
</dbReference>
<dbReference type="PRINTS" id="PR00081">
    <property type="entry name" value="GDHRDH"/>
</dbReference>
<feature type="compositionally biased region" description="Acidic residues" evidence="3">
    <location>
        <begin position="200"/>
        <end position="211"/>
    </location>
</feature>
<feature type="compositionally biased region" description="Basic residues" evidence="3">
    <location>
        <begin position="284"/>
        <end position="293"/>
    </location>
</feature>
<reference evidence="5 6" key="1">
    <citation type="submission" date="2023-01" db="EMBL/GenBank/DDBJ databases">
        <title>Analysis of 21 Apiospora genomes using comparative genomics revels a genus with tremendous synthesis potential of carbohydrate active enzymes and secondary metabolites.</title>
        <authorList>
            <person name="Sorensen T."/>
        </authorList>
    </citation>
    <scope>NUCLEOTIDE SEQUENCE [LARGE SCALE GENOMIC DNA]</scope>
    <source>
        <strain evidence="5 6">CBS 114990</strain>
    </source>
</reference>
<evidence type="ECO:0000256" key="2">
    <source>
        <dbReference type="ARBA" id="ARBA00023002"/>
    </source>
</evidence>
<dbReference type="Pfam" id="PF00651">
    <property type="entry name" value="BTB"/>
    <property type="match status" value="1"/>
</dbReference>
<evidence type="ECO:0000259" key="4">
    <source>
        <dbReference type="PROSITE" id="PS50097"/>
    </source>
</evidence>
<feature type="region of interest" description="Disordered" evidence="3">
    <location>
        <begin position="315"/>
        <end position="338"/>
    </location>
</feature>
<sequence length="492" mass="54903">MFLWRTRKYADMKIVCDGKYWLVHRNILASRCAWFNDRIWKLRKKEGYYELVLEDHHHLLVRAFLYFIYNGVIDHEHLRDRMKPDNVVLAKLHRMGIDFDLPELRDALVTMLTKALNGRIEYIAENPTEKIKVTGILGGVKFAYSRAEHQQAELRAAYLNFFSRCLKQIGPNSHFYEKIRSIPAFSADLFQVMGRKNWGDESDEDEDGESESDTKARRQSRKKSGKEYGKKHDKKTASMAEFTIEDADLTRLRGKVIIVTGTCTPRLAHRRFIRNRASNSRAPPRPRRRRGQRRPVPPPAPQVIYPSAGSDAAAFFTGPSKSTAASTTSSPMRRASRSAATMLTTMALGAGGELQEPCHTVLDVHLKGTINTTTLAIQYMRTQDPQGGSIVLNSSTTGLHGAGGVDHVISKYGILGFARGVESNLDTAALSIRVNVLMPGPADSQVVEVIAADAARDVAQLMADSTKDGHVVYAGEGRCSKIEEAVLLPAHR</sequence>